<sequence length="174" mass="18381">MDSRDPYIIISADCHAELPTERYREYIDPEYREDFEAFLVEKAAAAQVGGLIDEQFAQAWFSEHGDGIAGGWDVGLRDKELDGDGVVGEVIFPDADAVSGVAGAPFGAGLAQSGDLDPGRAMAGARAHNRWLAELCSHSPERRAGVAVVPILADINAAVAEITRAAESGLRAGS</sequence>
<dbReference type="InterPro" id="IPR032466">
    <property type="entry name" value="Metal_Hydrolase"/>
</dbReference>
<gene>
    <name evidence="1" type="ORF">BZL30_6403</name>
</gene>
<reference evidence="1 2" key="1">
    <citation type="submission" date="2017-02" db="EMBL/GenBank/DDBJ databases">
        <title>Complete genome sequences of Mycobacterium kansasii strains isolated from rhesus macaques.</title>
        <authorList>
            <person name="Panda A."/>
            <person name="Nagaraj S."/>
            <person name="Zhao X."/>
            <person name="Tettelin H."/>
            <person name="Detolla L.J."/>
        </authorList>
    </citation>
    <scope>NUCLEOTIDE SEQUENCE [LARGE SCALE GENOMIC DNA]</scope>
    <source>
        <strain evidence="1 2">11-3813</strain>
    </source>
</reference>
<dbReference type="AlphaFoldDB" id="A0A1V3WV60"/>
<dbReference type="EMBL" id="MVBM01000006">
    <property type="protein sequence ID" value="OOK70827.1"/>
    <property type="molecule type" value="Genomic_DNA"/>
</dbReference>
<proteinExistence type="predicted"/>
<dbReference type="Proteomes" id="UP000189229">
    <property type="component" value="Unassembled WGS sequence"/>
</dbReference>
<keyword evidence="1" id="KW-0378">Hydrolase</keyword>
<comment type="caution">
    <text evidence="1">The sequence shown here is derived from an EMBL/GenBank/DDBJ whole genome shotgun (WGS) entry which is preliminary data.</text>
</comment>
<evidence type="ECO:0000313" key="2">
    <source>
        <dbReference type="Proteomes" id="UP000189229"/>
    </source>
</evidence>
<accession>A0A1V3WV60</accession>
<dbReference type="GO" id="GO:0016787">
    <property type="term" value="F:hydrolase activity"/>
    <property type="evidence" value="ECO:0007669"/>
    <property type="project" value="UniProtKB-KW"/>
</dbReference>
<dbReference type="Gene3D" id="3.20.20.140">
    <property type="entry name" value="Metal-dependent hydrolases"/>
    <property type="match status" value="1"/>
</dbReference>
<evidence type="ECO:0000313" key="1">
    <source>
        <dbReference type="EMBL" id="OOK70827.1"/>
    </source>
</evidence>
<organism evidence="1 2">
    <name type="scientific">Mycobacterium kansasii</name>
    <dbReference type="NCBI Taxonomy" id="1768"/>
    <lineage>
        <taxon>Bacteria</taxon>
        <taxon>Bacillati</taxon>
        <taxon>Actinomycetota</taxon>
        <taxon>Actinomycetes</taxon>
        <taxon>Mycobacteriales</taxon>
        <taxon>Mycobacteriaceae</taxon>
        <taxon>Mycobacterium</taxon>
    </lineage>
</organism>
<dbReference type="SUPFAM" id="SSF51556">
    <property type="entry name" value="Metallo-dependent hydrolases"/>
    <property type="match status" value="1"/>
</dbReference>
<protein>
    <submittedName>
        <fullName evidence="1">Amidohydrolase family protein</fullName>
    </submittedName>
</protein>
<name>A0A1V3WV60_MYCKA</name>